<proteinExistence type="predicted"/>
<evidence type="ECO:0000313" key="5">
    <source>
        <dbReference type="Proteomes" id="UP000440198"/>
    </source>
</evidence>
<dbReference type="AlphaFoldDB" id="A0A7J4YPY4"/>
<dbReference type="EMBL" id="VWAG01000013">
    <property type="protein sequence ID" value="KAA5257979.1"/>
    <property type="molecule type" value="Genomic_DNA"/>
</dbReference>
<feature type="region of interest" description="Disordered" evidence="1">
    <location>
        <begin position="1"/>
        <end position="22"/>
    </location>
</feature>
<gene>
    <name evidence="3" type="ORF">F2Z09_09425</name>
    <name evidence="2" type="ORF">F2Z22_08710</name>
</gene>
<dbReference type="Proteomes" id="UP000421791">
    <property type="component" value="Unassembled WGS sequence"/>
</dbReference>
<sequence length="85" mass="9767">MKVIGKTEGQHGSDRNQPEKNVIHRSKIIKGFTTAKNMEINRKKQVKKKENQKGMNSSVHEKVAAIPYVFYDIAAINVKEREFII</sequence>
<organism evidence="2 4">
    <name type="scientific">Bacteroides finegoldii</name>
    <dbReference type="NCBI Taxonomy" id="338188"/>
    <lineage>
        <taxon>Bacteria</taxon>
        <taxon>Pseudomonadati</taxon>
        <taxon>Bacteroidota</taxon>
        <taxon>Bacteroidia</taxon>
        <taxon>Bacteroidales</taxon>
        <taxon>Bacteroidaceae</taxon>
        <taxon>Bacteroides</taxon>
    </lineage>
</organism>
<comment type="caution">
    <text evidence="2">The sequence shown here is derived from an EMBL/GenBank/DDBJ whole genome shotgun (WGS) entry which is preliminary data.</text>
</comment>
<evidence type="ECO:0000313" key="4">
    <source>
        <dbReference type="Proteomes" id="UP000421791"/>
    </source>
</evidence>
<evidence type="ECO:0000313" key="2">
    <source>
        <dbReference type="EMBL" id="KAA5230724.1"/>
    </source>
</evidence>
<reference evidence="4 5" key="1">
    <citation type="journal article" date="2019" name="Nat. Med.">
        <title>A library of human gut bacterial isolates paired with longitudinal multiomics data enables mechanistic microbiome research.</title>
        <authorList>
            <person name="Poyet M."/>
            <person name="Groussin M."/>
            <person name="Gibbons S.M."/>
            <person name="Avila-Pacheco J."/>
            <person name="Jiang X."/>
            <person name="Kearney S.M."/>
            <person name="Perrotta A.R."/>
            <person name="Berdy B."/>
            <person name="Zhao S."/>
            <person name="Lieberman T.D."/>
            <person name="Swanson P.K."/>
            <person name="Smith M."/>
            <person name="Roesemann S."/>
            <person name="Alexander J.E."/>
            <person name="Rich S.A."/>
            <person name="Livny J."/>
            <person name="Vlamakis H."/>
            <person name="Clish C."/>
            <person name="Bullock K."/>
            <person name="Deik A."/>
            <person name="Scott J."/>
            <person name="Pierce K.A."/>
            <person name="Xavier R.J."/>
            <person name="Alm E.J."/>
        </authorList>
    </citation>
    <scope>NUCLEOTIDE SEQUENCE [LARGE SCALE GENOMIC DNA]</scope>
    <source>
        <strain evidence="3 5">BIOML-A2</strain>
        <strain evidence="2 4">BIOML-A6</strain>
    </source>
</reference>
<accession>A0A7J4YPY4</accession>
<dbReference type="EMBL" id="VWAK01000010">
    <property type="protein sequence ID" value="KAA5230724.1"/>
    <property type="molecule type" value="Genomic_DNA"/>
</dbReference>
<dbReference type="Proteomes" id="UP000440198">
    <property type="component" value="Unassembled WGS sequence"/>
</dbReference>
<evidence type="ECO:0000256" key="1">
    <source>
        <dbReference type="SAM" id="MobiDB-lite"/>
    </source>
</evidence>
<protein>
    <submittedName>
        <fullName evidence="2">Uncharacterized protein</fullName>
    </submittedName>
</protein>
<name>A0A7J4YPY4_9BACE</name>
<feature type="compositionally biased region" description="Basic and acidic residues" evidence="1">
    <location>
        <begin position="8"/>
        <end position="22"/>
    </location>
</feature>
<evidence type="ECO:0000313" key="3">
    <source>
        <dbReference type="EMBL" id="KAA5257979.1"/>
    </source>
</evidence>
<keyword evidence="5" id="KW-1185">Reference proteome</keyword>